<keyword evidence="4 5" id="KW-0378">Hydrolase</keyword>
<organism evidence="7 8">
    <name type="scientific">Corticimicrobacter populi</name>
    <dbReference type="NCBI Taxonomy" id="2175229"/>
    <lineage>
        <taxon>Bacteria</taxon>
        <taxon>Pseudomonadati</taxon>
        <taxon>Pseudomonadota</taxon>
        <taxon>Betaproteobacteria</taxon>
        <taxon>Burkholderiales</taxon>
        <taxon>Alcaligenaceae</taxon>
        <taxon>Corticimicrobacter</taxon>
    </lineage>
</organism>
<dbReference type="InterPro" id="IPR037027">
    <property type="entry name" value="YqgF/RNaseH-like_dom_sf"/>
</dbReference>
<dbReference type="GO" id="GO:0005829">
    <property type="term" value="C:cytosol"/>
    <property type="evidence" value="ECO:0007669"/>
    <property type="project" value="TreeGrafter"/>
</dbReference>
<evidence type="ECO:0000256" key="1">
    <source>
        <dbReference type="ARBA" id="ARBA00022490"/>
    </source>
</evidence>
<dbReference type="NCBIfam" id="TIGR00250">
    <property type="entry name" value="RNAse_H_YqgF"/>
    <property type="match status" value="1"/>
</dbReference>
<evidence type="ECO:0000259" key="6">
    <source>
        <dbReference type="SMART" id="SM00732"/>
    </source>
</evidence>
<comment type="function">
    <text evidence="5">Could be a nuclease involved in processing of the 5'-end of pre-16S rRNA.</text>
</comment>
<dbReference type="SUPFAM" id="SSF53098">
    <property type="entry name" value="Ribonuclease H-like"/>
    <property type="match status" value="1"/>
</dbReference>
<evidence type="ECO:0000256" key="5">
    <source>
        <dbReference type="HAMAP-Rule" id="MF_00651"/>
    </source>
</evidence>
<evidence type="ECO:0000256" key="2">
    <source>
        <dbReference type="ARBA" id="ARBA00022517"/>
    </source>
</evidence>
<evidence type="ECO:0000313" key="7">
    <source>
        <dbReference type="EMBL" id="PWF23945.1"/>
    </source>
</evidence>
<comment type="caution">
    <text evidence="7">The sequence shown here is derived from an EMBL/GenBank/DDBJ whole genome shotgun (WGS) entry which is preliminary data.</text>
</comment>
<dbReference type="CDD" id="cd16964">
    <property type="entry name" value="YqgF"/>
    <property type="match status" value="1"/>
</dbReference>
<dbReference type="InterPro" id="IPR012337">
    <property type="entry name" value="RNaseH-like_sf"/>
</dbReference>
<dbReference type="GO" id="GO:0004518">
    <property type="term" value="F:nuclease activity"/>
    <property type="evidence" value="ECO:0007669"/>
    <property type="project" value="UniProtKB-KW"/>
</dbReference>
<evidence type="ECO:0000256" key="4">
    <source>
        <dbReference type="ARBA" id="ARBA00022801"/>
    </source>
</evidence>
<protein>
    <recommendedName>
        <fullName evidence="5">Putative pre-16S rRNA nuclease</fullName>
        <ecNumber evidence="5">3.1.-.-</ecNumber>
    </recommendedName>
</protein>
<keyword evidence="3 5" id="KW-0540">Nuclease</keyword>
<evidence type="ECO:0000313" key="8">
    <source>
        <dbReference type="Proteomes" id="UP000245212"/>
    </source>
</evidence>
<dbReference type="Gene3D" id="3.30.420.140">
    <property type="entry name" value="YqgF/RNase H-like domain"/>
    <property type="match status" value="1"/>
</dbReference>
<dbReference type="EMBL" id="QETA01000002">
    <property type="protein sequence ID" value="PWF23945.1"/>
    <property type="molecule type" value="Genomic_DNA"/>
</dbReference>
<dbReference type="Pfam" id="PF03652">
    <property type="entry name" value="RuvX"/>
    <property type="match status" value="1"/>
</dbReference>
<comment type="similarity">
    <text evidence="5">Belongs to the YqgF HJR family.</text>
</comment>
<dbReference type="HAMAP" id="MF_00651">
    <property type="entry name" value="Nuclease_YqgF"/>
    <property type="match status" value="1"/>
</dbReference>
<dbReference type="RefSeq" id="WP_109061224.1">
    <property type="nucleotide sequence ID" value="NZ_QETA01000002.1"/>
</dbReference>
<dbReference type="GO" id="GO:0016788">
    <property type="term" value="F:hydrolase activity, acting on ester bonds"/>
    <property type="evidence" value="ECO:0007669"/>
    <property type="project" value="UniProtKB-UniRule"/>
</dbReference>
<gene>
    <name evidence="7" type="ORF">DD235_06335</name>
</gene>
<dbReference type="PANTHER" id="PTHR33317">
    <property type="entry name" value="POLYNUCLEOTIDYL TRANSFERASE, RIBONUCLEASE H-LIKE SUPERFAMILY PROTEIN"/>
    <property type="match status" value="1"/>
</dbReference>
<keyword evidence="2 5" id="KW-0690">Ribosome biogenesis</keyword>
<accession>A0A2V1K305</accession>
<keyword evidence="8" id="KW-1185">Reference proteome</keyword>
<dbReference type="PANTHER" id="PTHR33317:SF4">
    <property type="entry name" value="POLYNUCLEOTIDYL TRANSFERASE, RIBONUCLEASE H-LIKE SUPERFAMILY PROTEIN"/>
    <property type="match status" value="1"/>
</dbReference>
<comment type="subcellular location">
    <subcellularLocation>
        <location evidence="5">Cytoplasm</location>
    </subcellularLocation>
</comment>
<dbReference type="InterPro" id="IPR006641">
    <property type="entry name" value="YqgF/RNaseH-like_dom"/>
</dbReference>
<feature type="domain" description="YqgF/RNase H-like" evidence="6">
    <location>
        <begin position="13"/>
        <end position="113"/>
    </location>
</feature>
<dbReference type="GO" id="GO:0000967">
    <property type="term" value="P:rRNA 5'-end processing"/>
    <property type="evidence" value="ECO:0007669"/>
    <property type="project" value="UniProtKB-UniRule"/>
</dbReference>
<evidence type="ECO:0000256" key="3">
    <source>
        <dbReference type="ARBA" id="ARBA00022722"/>
    </source>
</evidence>
<sequence length="149" mass="16061">MPDTLTGAVSQPETVLAFDFGTRRIGVAIGNSLTAAARPLCIIEETTRAGRFARIEALLTEWQPDLCVVGLPLTLDGEEQLASVHSRRFANQLHGRYGMRVVLVDERNSSLEAQSLQGHHAPDDALAAAVILQRHFDAASSGFLLNLSA</sequence>
<keyword evidence="1 5" id="KW-0963">Cytoplasm</keyword>
<dbReference type="SMART" id="SM00732">
    <property type="entry name" value="YqgFc"/>
    <property type="match status" value="1"/>
</dbReference>
<dbReference type="AlphaFoldDB" id="A0A2V1K305"/>
<dbReference type="EC" id="3.1.-.-" evidence="5"/>
<reference evidence="8" key="1">
    <citation type="submission" date="2018-05" db="EMBL/GenBank/DDBJ databases">
        <authorList>
            <person name="Li Y."/>
        </authorList>
    </citation>
    <scope>NUCLEOTIDE SEQUENCE [LARGE SCALE GENOMIC DNA]</scope>
    <source>
        <strain evidence="8">3d-2-2</strain>
    </source>
</reference>
<dbReference type="InterPro" id="IPR005227">
    <property type="entry name" value="YqgF"/>
</dbReference>
<proteinExistence type="inferred from homology"/>
<dbReference type="Proteomes" id="UP000245212">
    <property type="component" value="Unassembled WGS sequence"/>
</dbReference>
<name>A0A2V1K305_9BURK</name>